<dbReference type="GO" id="GO:0043657">
    <property type="term" value="C:host cell"/>
    <property type="evidence" value="ECO:0007669"/>
    <property type="project" value="UniProtKB-SubCell"/>
</dbReference>
<feature type="compositionally biased region" description="Polar residues" evidence="4">
    <location>
        <begin position="139"/>
        <end position="149"/>
    </location>
</feature>
<dbReference type="PANTHER" id="PTHR34825:SF1">
    <property type="entry name" value="AAA-ATPASE-LIKE DOMAIN-CONTAINING PROTEIN"/>
    <property type="match status" value="1"/>
</dbReference>
<keyword evidence="3" id="KW-0964">Secreted</keyword>
<protein>
    <submittedName>
        <fullName evidence="7">Uncharacterized protein</fullName>
    </submittedName>
</protein>
<keyword evidence="8" id="KW-1185">Reference proteome</keyword>
<evidence type="ECO:0000256" key="3">
    <source>
        <dbReference type="ARBA" id="ARBA00022525"/>
    </source>
</evidence>
<comment type="subcellular location">
    <subcellularLocation>
        <location evidence="1">Host cell</location>
    </subcellularLocation>
    <subcellularLocation>
        <location evidence="2">Secreted</location>
    </subcellularLocation>
</comment>
<dbReference type="AlphaFoldDB" id="A0A0C2XTI5"/>
<dbReference type="InterPro" id="IPR045379">
    <property type="entry name" value="Crinkler_N"/>
</dbReference>
<dbReference type="HOGENOM" id="CLU_018103_0_0_1"/>
<proteinExistence type="predicted"/>
<dbReference type="Proteomes" id="UP000054097">
    <property type="component" value="Unassembled WGS sequence"/>
</dbReference>
<evidence type="ECO:0000313" key="8">
    <source>
        <dbReference type="Proteomes" id="UP000054097"/>
    </source>
</evidence>
<feature type="domain" description="Crinkler effector protein N-terminal" evidence="6">
    <location>
        <begin position="10"/>
        <end position="105"/>
    </location>
</feature>
<name>A0A0C2XTI5_SERVB</name>
<dbReference type="InterPro" id="IPR018631">
    <property type="entry name" value="AAA-ATPase-like_dom"/>
</dbReference>
<evidence type="ECO:0000256" key="2">
    <source>
        <dbReference type="ARBA" id="ARBA00004613"/>
    </source>
</evidence>
<dbReference type="OrthoDB" id="5380555at2759"/>
<dbReference type="Pfam" id="PF20147">
    <property type="entry name" value="Crinkler"/>
    <property type="match status" value="1"/>
</dbReference>
<evidence type="ECO:0000259" key="5">
    <source>
        <dbReference type="Pfam" id="PF09820"/>
    </source>
</evidence>
<organism evidence="7 8">
    <name type="scientific">Serendipita vermifera MAFF 305830</name>
    <dbReference type="NCBI Taxonomy" id="933852"/>
    <lineage>
        <taxon>Eukaryota</taxon>
        <taxon>Fungi</taxon>
        <taxon>Dikarya</taxon>
        <taxon>Basidiomycota</taxon>
        <taxon>Agaricomycotina</taxon>
        <taxon>Agaricomycetes</taxon>
        <taxon>Sebacinales</taxon>
        <taxon>Serendipitaceae</taxon>
        <taxon>Serendipita</taxon>
    </lineage>
</organism>
<feature type="domain" description="AAA-ATPase-like" evidence="5">
    <location>
        <begin position="199"/>
        <end position="403"/>
    </location>
</feature>
<evidence type="ECO:0000256" key="4">
    <source>
        <dbReference type="SAM" id="MobiDB-lite"/>
    </source>
</evidence>
<sequence>MAVPNTYTIICVSPKDWAPFSVKIPRNEIVGELQKMIKAENPNSFPNIDAKQFTLYCVNVPDDDQLKENVRKKLSQTPDRLRVTDELFEKYQSTPPKKTVHIFVEAPPQDEEDRSTSKRKRKNEPLLPLNPDFAPEGPRSTSVSASTSQEDGRPSKRRRLQPILQSPTVFKTEVDPAKPNGPICLPTLGGFQDMTSLYNLIAVDKTKYIELLDKSKTWQHMFLRPRRWGKSTFLQTLIDYYDKAKKDQFNDIFGDLYIGKNRTTDCHSLLTLRFDFSEISTSSHESMKSNFNRMINCELKSFLERNQASLGDVPPETISVSDGTTSLKNVLKLVEKRGERIFVGVDEYDAPANTVLFREQFDRYQDVADFFNASFFAVMKQATCTVVDKYWVTGVLPVFRDGVSPLNATTIISDKPGYNALCGLTDTEVRDIAQVYLKSTPQKLEDVLVQLKRWYNGYLFYAREKGPSVESLYNPQLVFSHLRGVAHDEVEILPLEEINAVHSSSVLEAIPDTGDASLLRSYLNIVQNKIKPSVAHQFGAVEARQRDKNPPTTWALLYYFGILTHDEDGSHLKCPNMTMTNVITRRFSKFLSKEPQLISECEAAYSGLFNGQVGPLVELLEHFFGDQPARAVKDCNESALRTVLAAFWSNLPGSCLPELSLLVDPRAPSGNGRSMFLDLFLPSSTFALAPCIELKNIQLEALWRGENGAAQFDSDTTLEALRVKLREETEDQLLRRKFVYGTAQKLVKDVKEEAFKQITRYLDVMMMNEESNSDGAGVNDRRIRPSEGACELSGYVVILLGGTRVLAWHVITRKTKIRWDIVKMGDVFIA</sequence>
<dbReference type="PANTHER" id="PTHR34825">
    <property type="entry name" value="CONSERVED PROTEIN, WITH A WEAK D-GALACTARATE DEHYDRATASE/ALTRONATE HYDROLASE DOMAIN"/>
    <property type="match status" value="1"/>
</dbReference>
<dbReference type="GO" id="GO:0005576">
    <property type="term" value="C:extracellular region"/>
    <property type="evidence" value="ECO:0007669"/>
    <property type="project" value="UniProtKB-SubCell"/>
</dbReference>
<gene>
    <name evidence="7" type="ORF">M408DRAFT_20530</name>
</gene>
<evidence type="ECO:0000259" key="6">
    <source>
        <dbReference type="Pfam" id="PF20147"/>
    </source>
</evidence>
<reference evidence="8" key="2">
    <citation type="submission" date="2015-01" db="EMBL/GenBank/DDBJ databases">
        <title>Evolutionary Origins and Diversification of the Mycorrhizal Mutualists.</title>
        <authorList>
            <consortium name="DOE Joint Genome Institute"/>
            <consortium name="Mycorrhizal Genomics Consortium"/>
            <person name="Kohler A."/>
            <person name="Kuo A."/>
            <person name="Nagy L.G."/>
            <person name="Floudas D."/>
            <person name="Copeland A."/>
            <person name="Barry K.W."/>
            <person name="Cichocki N."/>
            <person name="Veneault-Fourrey C."/>
            <person name="LaButti K."/>
            <person name="Lindquist E.A."/>
            <person name="Lipzen A."/>
            <person name="Lundell T."/>
            <person name="Morin E."/>
            <person name="Murat C."/>
            <person name="Riley R."/>
            <person name="Ohm R."/>
            <person name="Sun H."/>
            <person name="Tunlid A."/>
            <person name="Henrissat B."/>
            <person name="Grigoriev I.V."/>
            <person name="Hibbett D.S."/>
            <person name="Martin F."/>
        </authorList>
    </citation>
    <scope>NUCLEOTIDE SEQUENCE [LARGE SCALE GENOMIC DNA]</scope>
    <source>
        <strain evidence="8">MAFF 305830</strain>
    </source>
</reference>
<reference evidence="7 8" key="1">
    <citation type="submission" date="2014-04" db="EMBL/GenBank/DDBJ databases">
        <authorList>
            <consortium name="DOE Joint Genome Institute"/>
            <person name="Kuo A."/>
            <person name="Zuccaro A."/>
            <person name="Kohler A."/>
            <person name="Nagy L.G."/>
            <person name="Floudas D."/>
            <person name="Copeland A."/>
            <person name="Barry K.W."/>
            <person name="Cichocki N."/>
            <person name="Veneault-Fourrey C."/>
            <person name="LaButti K."/>
            <person name="Lindquist E.A."/>
            <person name="Lipzen A."/>
            <person name="Lundell T."/>
            <person name="Morin E."/>
            <person name="Murat C."/>
            <person name="Sun H."/>
            <person name="Tunlid A."/>
            <person name="Henrissat B."/>
            <person name="Grigoriev I.V."/>
            <person name="Hibbett D.S."/>
            <person name="Martin F."/>
            <person name="Nordberg H.P."/>
            <person name="Cantor M.N."/>
            <person name="Hua S.X."/>
        </authorList>
    </citation>
    <scope>NUCLEOTIDE SEQUENCE [LARGE SCALE GENOMIC DNA]</scope>
    <source>
        <strain evidence="7 8">MAFF 305830</strain>
    </source>
</reference>
<feature type="region of interest" description="Disordered" evidence="4">
    <location>
        <begin position="98"/>
        <end position="164"/>
    </location>
</feature>
<dbReference type="EMBL" id="KN824280">
    <property type="protein sequence ID" value="KIM32207.1"/>
    <property type="molecule type" value="Genomic_DNA"/>
</dbReference>
<evidence type="ECO:0000256" key="1">
    <source>
        <dbReference type="ARBA" id="ARBA00004340"/>
    </source>
</evidence>
<dbReference type="Pfam" id="PF09820">
    <property type="entry name" value="AAA-ATPase_like"/>
    <property type="match status" value="1"/>
</dbReference>
<evidence type="ECO:0000313" key="7">
    <source>
        <dbReference type="EMBL" id="KIM32207.1"/>
    </source>
</evidence>
<accession>A0A0C2XTI5</accession>